<evidence type="ECO:0000313" key="2">
    <source>
        <dbReference type="Proteomes" id="UP000789920"/>
    </source>
</evidence>
<sequence length="185" mass="20994">MASLKKIKEAIEKEEIKLFEYSSFGKLKFLGEGGFGDVYQACSEARKEVVALKKVRDNQDDKTCNKEKLFLQLINNEICLDIAHPDTQEYCMVLQFANNEDLGSYLQKHFSKLDWKDKFRMAKEISRGISCLHSANIAHRDLHDKNILVHNGRMIIADFGLSKSLGTNSISIDGGHNNELVVKSQ</sequence>
<reference evidence="1" key="1">
    <citation type="submission" date="2021-06" db="EMBL/GenBank/DDBJ databases">
        <authorList>
            <person name="Kallberg Y."/>
            <person name="Tangrot J."/>
            <person name="Rosling A."/>
        </authorList>
    </citation>
    <scope>NUCLEOTIDE SEQUENCE</scope>
    <source>
        <strain evidence="1">MA461A</strain>
    </source>
</reference>
<organism evidence="1 2">
    <name type="scientific">Racocetra persica</name>
    <dbReference type="NCBI Taxonomy" id="160502"/>
    <lineage>
        <taxon>Eukaryota</taxon>
        <taxon>Fungi</taxon>
        <taxon>Fungi incertae sedis</taxon>
        <taxon>Mucoromycota</taxon>
        <taxon>Glomeromycotina</taxon>
        <taxon>Glomeromycetes</taxon>
        <taxon>Diversisporales</taxon>
        <taxon>Gigasporaceae</taxon>
        <taxon>Racocetra</taxon>
    </lineage>
</organism>
<comment type="caution">
    <text evidence="1">The sequence shown here is derived from an EMBL/GenBank/DDBJ whole genome shotgun (WGS) entry which is preliminary data.</text>
</comment>
<proteinExistence type="predicted"/>
<protein>
    <submittedName>
        <fullName evidence="1">765_t:CDS:1</fullName>
    </submittedName>
</protein>
<gene>
    <name evidence="1" type="ORF">RPERSI_LOCUS3979</name>
</gene>
<dbReference type="EMBL" id="CAJVQC010005257">
    <property type="protein sequence ID" value="CAG8551516.1"/>
    <property type="molecule type" value="Genomic_DNA"/>
</dbReference>
<feature type="non-terminal residue" evidence="1">
    <location>
        <position position="185"/>
    </location>
</feature>
<evidence type="ECO:0000313" key="1">
    <source>
        <dbReference type="EMBL" id="CAG8551516.1"/>
    </source>
</evidence>
<dbReference type="Proteomes" id="UP000789920">
    <property type="component" value="Unassembled WGS sequence"/>
</dbReference>
<accession>A0ACA9LX48</accession>
<name>A0ACA9LX48_9GLOM</name>
<keyword evidence="2" id="KW-1185">Reference proteome</keyword>